<comment type="caution">
    <text evidence="1">The sequence shown here is derived from an EMBL/GenBank/DDBJ whole genome shotgun (WGS) entry which is preliminary data.</text>
</comment>
<evidence type="ECO:0000313" key="1">
    <source>
        <dbReference type="EMBL" id="EEG55405.1"/>
    </source>
</evidence>
<protein>
    <submittedName>
        <fullName evidence="1">Uncharacterized protein</fullName>
    </submittedName>
</protein>
<dbReference type="Proteomes" id="UP000004756">
    <property type="component" value="Unassembled WGS sequence"/>
</dbReference>
<dbReference type="AlphaFoldDB" id="C0CZT6"/>
<accession>C0CZT6</accession>
<proteinExistence type="predicted"/>
<evidence type="ECO:0000313" key="2">
    <source>
        <dbReference type="Proteomes" id="UP000004756"/>
    </source>
</evidence>
<sequence length="47" mass="5388">MWIEICLQYPFRCLSPSQPAKAVWIEISMDLSHNFEIIVTACEGCVD</sequence>
<dbReference type="HOGENOM" id="CLU_3166272_0_0_9"/>
<name>C0CZT6_9FIRM</name>
<dbReference type="EMBL" id="ACCJ01000148">
    <property type="protein sequence ID" value="EEG55405.1"/>
    <property type="molecule type" value="Genomic_DNA"/>
</dbReference>
<organism evidence="1 2">
    <name type="scientific">[Clostridium] asparagiforme DSM 15981</name>
    <dbReference type="NCBI Taxonomy" id="518636"/>
    <lineage>
        <taxon>Bacteria</taxon>
        <taxon>Bacillati</taxon>
        <taxon>Bacillota</taxon>
        <taxon>Clostridia</taxon>
        <taxon>Lachnospirales</taxon>
        <taxon>Lachnospiraceae</taxon>
        <taxon>Enterocloster</taxon>
    </lineage>
</organism>
<reference evidence="1 2" key="1">
    <citation type="submission" date="2009-02" db="EMBL/GenBank/DDBJ databases">
        <title>Draft genome sequence of Clostridium asparagiforme (DSM 15981).</title>
        <authorList>
            <person name="Sudarsanam P."/>
            <person name="Ley R."/>
            <person name="Guruge J."/>
            <person name="Turnbaugh P.J."/>
            <person name="Mahowald M."/>
            <person name="Liep D."/>
            <person name="Gordon J."/>
        </authorList>
    </citation>
    <scope>NUCLEOTIDE SEQUENCE [LARGE SCALE GENOMIC DNA]</scope>
    <source>
        <strain evidence="1 2">DSM 15981</strain>
    </source>
</reference>
<gene>
    <name evidence="1" type="ORF">CLOSTASPAR_02513</name>
</gene>
<keyword evidence="2" id="KW-1185">Reference proteome</keyword>